<gene>
    <name evidence="8" type="ORF">Micbo1qcDRAFT_196230</name>
</gene>
<evidence type="ECO:0000259" key="7">
    <source>
        <dbReference type="Pfam" id="PF08386"/>
    </source>
</evidence>
<evidence type="ECO:0000256" key="1">
    <source>
        <dbReference type="ARBA" id="ARBA00010088"/>
    </source>
</evidence>
<evidence type="ECO:0000256" key="4">
    <source>
        <dbReference type="SAM" id="MobiDB-lite"/>
    </source>
</evidence>
<feature type="domain" description="Peptidase S33 tripeptidyl aminopeptidase-like C-terminal" evidence="7">
    <location>
        <begin position="456"/>
        <end position="573"/>
    </location>
</feature>
<dbReference type="PANTHER" id="PTHR43248:SF25">
    <property type="entry name" value="AB HYDROLASE-1 DOMAIN-CONTAINING PROTEIN-RELATED"/>
    <property type="match status" value="1"/>
</dbReference>
<feature type="region of interest" description="Disordered" evidence="4">
    <location>
        <begin position="483"/>
        <end position="505"/>
    </location>
</feature>
<dbReference type="InterPro" id="IPR029058">
    <property type="entry name" value="AB_hydrolase_fold"/>
</dbReference>
<protein>
    <submittedName>
        <fullName evidence="8">Alpha/Beta hydrolase protein</fullName>
    </submittedName>
</protein>
<proteinExistence type="inferred from homology"/>
<dbReference type="InterPro" id="IPR013595">
    <property type="entry name" value="Pept_S33_TAP-like_C"/>
</dbReference>
<dbReference type="InterPro" id="IPR000073">
    <property type="entry name" value="AB_hydrolase_1"/>
</dbReference>
<dbReference type="Pfam" id="PF00561">
    <property type="entry name" value="Abhydrolase_1"/>
    <property type="match status" value="1"/>
</dbReference>
<sequence>MKVTYATKLCLTASLGTTAAATAWPVDDFDWNSLTPSSTLDFTPCYNDTHRCAKLQVPLDWLDASNDALSPVTLAIVTKPAAVARSDPSFGGTIITNPGGPGASGVGFILSGFGEKLQRKADSASKKYEILSFDPRGVGLSTPAADCHHGDEFARGVWKLENRAIGPVDGSYAAAAQKSARAAAFGQLCDGTAGEHGIQRFMSSASVARDMVRIVDELDKLLKESDNVNKEDERAELRREVPKPARILYWGFSYGSALGQYFASMFPGRVGRMILEGIVDIEDYSKSHWLKCLADTQETLAHLWTSCFHAQSRCALYNHDDRSPQDIEARFRDLLAQLDREPAPFVTDSYTITAITKQDVLGVVFQALYQPLETFPAIATVLNASMHGDHARLYSMLSLSSRDAACTQDEHPAASNPNALMRDAWVAIMCGDGVSRADISIPEIVNYINRLTADSPDFGADWARHVYECRGWTARPGDRYDGPWGIRDSSSLPSSASAEDDGPSAPILFMTSHADPVTPRENAFAAAETYSGSRVLVQNNVGHCVSDWPSRCTEGHVKRYLDTGELPPEGTVCEPDCKPFEACPERDGVFVARTGGWRLNGPLAIFH</sequence>
<dbReference type="EMBL" id="KQ964253">
    <property type="protein sequence ID" value="KXJ89967.1"/>
    <property type="molecule type" value="Genomic_DNA"/>
</dbReference>
<keyword evidence="3" id="KW-0175">Coiled coil</keyword>
<feature type="signal peptide" evidence="5">
    <location>
        <begin position="1"/>
        <end position="23"/>
    </location>
</feature>
<dbReference type="Gene3D" id="3.40.50.1820">
    <property type="entry name" value="alpha/beta hydrolase"/>
    <property type="match status" value="1"/>
</dbReference>
<dbReference type="OrthoDB" id="425534at2759"/>
<dbReference type="SUPFAM" id="SSF53474">
    <property type="entry name" value="alpha/beta-Hydrolases"/>
    <property type="match status" value="1"/>
</dbReference>
<keyword evidence="9" id="KW-1185">Reference proteome</keyword>
<dbReference type="Proteomes" id="UP000070501">
    <property type="component" value="Unassembled WGS sequence"/>
</dbReference>
<feature type="chain" id="PRO_5007293332" evidence="5">
    <location>
        <begin position="24"/>
        <end position="607"/>
    </location>
</feature>
<comment type="similarity">
    <text evidence="1">Belongs to the peptidase S33 family.</text>
</comment>
<evidence type="ECO:0000259" key="6">
    <source>
        <dbReference type="Pfam" id="PF00561"/>
    </source>
</evidence>
<feature type="domain" description="AB hydrolase-1" evidence="6">
    <location>
        <begin position="93"/>
        <end position="278"/>
    </location>
</feature>
<keyword evidence="2 8" id="KW-0378">Hydrolase</keyword>
<evidence type="ECO:0000256" key="3">
    <source>
        <dbReference type="SAM" id="Coils"/>
    </source>
</evidence>
<evidence type="ECO:0000256" key="5">
    <source>
        <dbReference type="SAM" id="SignalP"/>
    </source>
</evidence>
<feature type="coiled-coil region" evidence="3">
    <location>
        <begin position="211"/>
        <end position="238"/>
    </location>
</feature>
<organism evidence="8 9">
    <name type="scientific">Microdochium bolleyi</name>
    <dbReference type="NCBI Taxonomy" id="196109"/>
    <lineage>
        <taxon>Eukaryota</taxon>
        <taxon>Fungi</taxon>
        <taxon>Dikarya</taxon>
        <taxon>Ascomycota</taxon>
        <taxon>Pezizomycotina</taxon>
        <taxon>Sordariomycetes</taxon>
        <taxon>Xylariomycetidae</taxon>
        <taxon>Xylariales</taxon>
        <taxon>Microdochiaceae</taxon>
        <taxon>Microdochium</taxon>
    </lineage>
</organism>
<dbReference type="PANTHER" id="PTHR43248">
    <property type="entry name" value="2-SUCCINYL-6-HYDROXY-2,4-CYCLOHEXADIENE-1-CARBOXYLATE SYNTHASE"/>
    <property type="match status" value="1"/>
</dbReference>
<dbReference type="InterPro" id="IPR051601">
    <property type="entry name" value="Serine_prot/Carboxylest_S33"/>
</dbReference>
<evidence type="ECO:0000256" key="2">
    <source>
        <dbReference type="ARBA" id="ARBA00022801"/>
    </source>
</evidence>
<dbReference type="GO" id="GO:0016787">
    <property type="term" value="F:hydrolase activity"/>
    <property type="evidence" value="ECO:0007669"/>
    <property type="project" value="UniProtKB-KW"/>
</dbReference>
<name>A0A136IYI6_9PEZI</name>
<dbReference type="AlphaFoldDB" id="A0A136IYI6"/>
<evidence type="ECO:0000313" key="8">
    <source>
        <dbReference type="EMBL" id="KXJ89967.1"/>
    </source>
</evidence>
<dbReference type="InParanoid" id="A0A136IYI6"/>
<accession>A0A136IYI6</accession>
<keyword evidence="5" id="KW-0732">Signal</keyword>
<dbReference type="Pfam" id="PF08386">
    <property type="entry name" value="Abhydrolase_4"/>
    <property type="match status" value="1"/>
</dbReference>
<reference evidence="9" key="1">
    <citation type="submission" date="2016-02" db="EMBL/GenBank/DDBJ databases">
        <title>Draft genome sequence of Microdochium bolleyi, a fungal endophyte of beachgrass.</title>
        <authorList>
            <consortium name="DOE Joint Genome Institute"/>
            <person name="David A.S."/>
            <person name="May G."/>
            <person name="Haridas S."/>
            <person name="Lim J."/>
            <person name="Wang M."/>
            <person name="Labutti K."/>
            <person name="Lipzen A."/>
            <person name="Barry K."/>
            <person name="Grigoriev I.V."/>
        </authorList>
    </citation>
    <scope>NUCLEOTIDE SEQUENCE [LARGE SCALE GENOMIC DNA]</scope>
    <source>
        <strain evidence="9">J235TASD1</strain>
    </source>
</reference>
<evidence type="ECO:0000313" key="9">
    <source>
        <dbReference type="Proteomes" id="UP000070501"/>
    </source>
</evidence>
<dbReference type="STRING" id="196109.A0A136IYI6"/>